<feature type="transmembrane region" description="Helical" evidence="5">
    <location>
        <begin position="60"/>
        <end position="82"/>
    </location>
</feature>
<evidence type="ECO:0000256" key="1">
    <source>
        <dbReference type="ARBA" id="ARBA00004141"/>
    </source>
</evidence>
<evidence type="ECO:0000256" key="4">
    <source>
        <dbReference type="ARBA" id="ARBA00023136"/>
    </source>
</evidence>
<dbReference type="RefSeq" id="WP_131154913.1">
    <property type="nucleotide sequence ID" value="NZ_CP036402.1"/>
</dbReference>
<evidence type="ECO:0000313" key="7">
    <source>
        <dbReference type="Proteomes" id="UP000291469"/>
    </source>
</evidence>
<organism evidence="6 7">
    <name type="scientific">Egibacter rhizosphaerae</name>
    <dbReference type="NCBI Taxonomy" id="1670831"/>
    <lineage>
        <taxon>Bacteria</taxon>
        <taxon>Bacillati</taxon>
        <taxon>Actinomycetota</taxon>
        <taxon>Nitriliruptoria</taxon>
        <taxon>Egibacterales</taxon>
        <taxon>Egibacteraceae</taxon>
        <taxon>Egibacter</taxon>
    </lineage>
</organism>
<dbReference type="Pfam" id="PF13564">
    <property type="entry name" value="DoxX_2"/>
    <property type="match status" value="1"/>
</dbReference>
<keyword evidence="3 5" id="KW-1133">Transmembrane helix</keyword>
<sequence>MSTTRVDKPSGPEAHGRWVRLPVRPVWALRLGWLLGWFFAGAGVMRLLPVPFDVAMFADWGLSMGFRTLVGTAELAVGALALWPRTRPVGLIGIGVVMVSAGTVHAVLGHSPIVAMVLNGSLAAAAFGTAWALRAEILR</sequence>
<dbReference type="Proteomes" id="UP000291469">
    <property type="component" value="Chromosome"/>
</dbReference>
<evidence type="ECO:0000313" key="6">
    <source>
        <dbReference type="EMBL" id="QBI19916.1"/>
    </source>
</evidence>
<keyword evidence="4 5" id="KW-0472">Membrane</keyword>
<protein>
    <submittedName>
        <fullName evidence="6">DoxX family protein</fullName>
    </submittedName>
</protein>
<dbReference type="InterPro" id="IPR032808">
    <property type="entry name" value="DoxX"/>
</dbReference>
<evidence type="ECO:0000256" key="2">
    <source>
        <dbReference type="ARBA" id="ARBA00022692"/>
    </source>
</evidence>
<dbReference type="GO" id="GO:0016020">
    <property type="term" value="C:membrane"/>
    <property type="evidence" value="ECO:0007669"/>
    <property type="project" value="UniProtKB-SubCell"/>
</dbReference>
<accession>A0A411YFF7</accession>
<dbReference type="KEGG" id="erz:ER308_10325"/>
<dbReference type="OrthoDB" id="7595779at2"/>
<dbReference type="EMBL" id="CP036402">
    <property type="protein sequence ID" value="QBI19916.1"/>
    <property type="molecule type" value="Genomic_DNA"/>
</dbReference>
<name>A0A411YFF7_9ACTN</name>
<reference evidence="6 7" key="1">
    <citation type="submission" date="2019-01" db="EMBL/GenBank/DDBJ databases">
        <title>Egibacter rhizosphaerae EGI 80759T.</title>
        <authorList>
            <person name="Chen D.-D."/>
            <person name="Tian Y."/>
            <person name="Jiao J.-Y."/>
            <person name="Zhang X.-T."/>
            <person name="Zhang Y.-G."/>
            <person name="Zhang Y."/>
            <person name="Xiao M."/>
            <person name="Shu W.-S."/>
            <person name="Li W.-J."/>
        </authorList>
    </citation>
    <scope>NUCLEOTIDE SEQUENCE [LARGE SCALE GENOMIC DNA]</scope>
    <source>
        <strain evidence="6 7">EGI 80759</strain>
    </source>
</reference>
<dbReference type="AlphaFoldDB" id="A0A411YFF7"/>
<feature type="transmembrane region" description="Helical" evidence="5">
    <location>
        <begin position="27"/>
        <end position="48"/>
    </location>
</feature>
<evidence type="ECO:0000256" key="3">
    <source>
        <dbReference type="ARBA" id="ARBA00022989"/>
    </source>
</evidence>
<keyword evidence="2 5" id="KW-0812">Transmembrane</keyword>
<feature type="transmembrane region" description="Helical" evidence="5">
    <location>
        <begin position="113"/>
        <end position="133"/>
    </location>
</feature>
<feature type="transmembrane region" description="Helical" evidence="5">
    <location>
        <begin position="89"/>
        <end position="107"/>
    </location>
</feature>
<comment type="subcellular location">
    <subcellularLocation>
        <location evidence="1">Membrane</location>
        <topology evidence="1">Multi-pass membrane protein</topology>
    </subcellularLocation>
</comment>
<gene>
    <name evidence="6" type="ORF">ER308_10325</name>
</gene>
<evidence type="ECO:0000256" key="5">
    <source>
        <dbReference type="SAM" id="Phobius"/>
    </source>
</evidence>
<proteinExistence type="predicted"/>
<keyword evidence="7" id="KW-1185">Reference proteome</keyword>